<dbReference type="EMBL" id="JACGWN010000015">
    <property type="protein sequence ID" value="KAL0402263.1"/>
    <property type="molecule type" value="Genomic_DNA"/>
</dbReference>
<evidence type="ECO:0000313" key="1">
    <source>
        <dbReference type="EMBL" id="KAL0402263.1"/>
    </source>
</evidence>
<proteinExistence type="predicted"/>
<reference evidence="1" key="1">
    <citation type="submission" date="2020-06" db="EMBL/GenBank/DDBJ databases">
        <authorList>
            <person name="Li T."/>
            <person name="Hu X."/>
            <person name="Zhang T."/>
            <person name="Song X."/>
            <person name="Zhang H."/>
            <person name="Dai N."/>
            <person name="Sheng W."/>
            <person name="Hou X."/>
            <person name="Wei L."/>
        </authorList>
    </citation>
    <scope>NUCLEOTIDE SEQUENCE</scope>
    <source>
        <strain evidence="1">KEN1</strain>
        <tissue evidence="1">Leaf</tissue>
    </source>
</reference>
<dbReference type="PANTHER" id="PTHR46890:SF48">
    <property type="entry name" value="RNA-DIRECTED DNA POLYMERASE"/>
    <property type="match status" value="1"/>
</dbReference>
<comment type="caution">
    <text evidence="1">The sequence shown here is derived from an EMBL/GenBank/DDBJ whole genome shotgun (WGS) entry which is preliminary data.</text>
</comment>
<evidence type="ECO:0008006" key="2">
    <source>
        <dbReference type="Google" id="ProtNLM"/>
    </source>
</evidence>
<name>A0AAW2TCJ2_9LAMI</name>
<dbReference type="AlphaFoldDB" id="A0AAW2TCJ2"/>
<gene>
    <name evidence="1" type="ORF">Slati_4256200</name>
</gene>
<organism evidence="1">
    <name type="scientific">Sesamum latifolium</name>
    <dbReference type="NCBI Taxonomy" id="2727402"/>
    <lineage>
        <taxon>Eukaryota</taxon>
        <taxon>Viridiplantae</taxon>
        <taxon>Streptophyta</taxon>
        <taxon>Embryophyta</taxon>
        <taxon>Tracheophyta</taxon>
        <taxon>Spermatophyta</taxon>
        <taxon>Magnoliopsida</taxon>
        <taxon>eudicotyledons</taxon>
        <taxon>Gunneridae</taxon>
        <taxon>Pentapetalae</taxon>
        <taxon>asterids</taxon>
        <taxon>lamiids</taxon>
        <taxon>Lamiales</taxon>
        <taxon>Pedaliaceae</taxon>
        <taxon>Sesamum</taxon>
    </lineage>
</organism>
<protein>
    <recommendedName>
        <fullName evidence="2">Reverse transcriptase</fullName>
    </recommendedName>
</protein>
<dbReference type="InterPro" id="IPR052343">
    <property type="entry name" value="Retrotransposon-Effector_Assoc"/>
</dbReference>
<reference evidence="1" key="2">
    <citation type="journal article" date="2024" name="Plant">
        <title>Genomic evolution and insights into agronomic trait innovations of Sesamum species.</title>
        <authorList>
            <person name="Miao H."/>
            <person name="Wang L."/>
            <person name="Qu L."/>
            <person name="Liu H."/>
            <person name="Sun Y."/>
            <person name="Le M."/>
            <person name="Wang Q."/>
            <person name="Wei S."/>
            <person name="Zheng Y."/>
            <person name="Lin W."/>
            <person name="Duan Y."/>
            <person name="Cao H."/>
            <person name="Xiong S."/>
            <person name="Wang X."/>
            <person name="Wei L."/>
            <person name="Li C."/>
            <person name="Ma Q."/>
            <person name="Ju M."/>
            <person name="Zhao R."/>
            <person name="Li G."/>
            <person name="Mu C."/>
            <person name="Tian Q."/>
            <person name="Mei H."/>
            <person name="Zhang T."/>
            <person name="Gao T."/>
            <person name="Zhang H."/>
        </authorList>
    </citation>
    <scope>NUCLEOTIDE SEQUENCE</scope>
    <source>
        <strain evidence="1">KEN1</strain>
    </source>
</reference>
<dbReference type="PANTHER" id="PTHR46890">
    <property type="entry name" value="NON-LTR RETROLELEMENT REVERSE TRANSCRIPTASE-LIKE PROTEIN-RELATED"/>
    <property type="match status" value="1"/>
</dbReference>
<accession>A0AAW2TCJ2</accession>
<sequence length="400" mass="44875">MLRQRAKMTWLKEGDICSHVFFTKVAARRASSKIYQINNTAGQLLTTQPDIMAEFVSYYQRLLGGTSQTSSISLEHLQSLVKHSISAHEAVSLETPVLGEEIQLALFNMANDKAPGPDGFPAGFYKAAWSVIGEDITLVVQEFFRTGRMLKQLNATLLTLVPKVQQLLEVSAFRPIACCNAFYIIITTVLVARLKKLGSVPITYLGLPLVSLKLSVADCRSLLPKVDRHISGNSSSGYAKVPWHQVCQPRECGGLSIPNLLALNKALMCKHLWDVLTRNESSIWVNWVRRFRLHKRSIWDQRQCNNTWAWRKLTKLLPLIQPKLQFHIGNGDTIWLWTDPWHSLGPLVLVFPRGPALTGLPFDYKLSSVIAGMSWQWPSTSSPVLQIIQDVLLPILGGQD</sequence>